<evidence type="ECO:0000259" key="4">
    <source>
        <dbReference type="Pfam" id="PF00561"/>
    </source>
</evidence>
<dbReference type="Gene3D" id="3.40.50.1820">
    <property type="entry name" value="alpha/beta hydrolase"/>
    <property type="match status" value="1"/>
</dbReference>
<dbReference type="PANTHER" id="PTHR43248:SF25">
    <property type="entry name" value="AB HYDROLASE-1 DOMAIN-CONTAINING PROTEIN-RELATED"/>
    <property type="match status" value="1"/>
</dbReference>
<dbReference type="Pfam" id="PF08386">
    <property type="entry name" value="Abhydrolase_4"/>
    <property type="match status" value="1"/>
</dbReference>
<evidence type="ECO:0008006" key="8">
    <source>
        <dbReference type="Google" id="ProtNLM"/>
    </source>
</evidence>
<dbReference type="InterPro" id="IPR013595">
    <property type="entry name" value="Pept_S33_TAP-like_C"/>
</dbReference>
<feature type="domain" description="AB hydrolase-1" evidence="4">
    <location>
        <begin position="85"/>
        <end position="271"/>
    </location>
</feature>
<evidence type="ECO:0000256" key="3">
    <source>
        <dbReference type="SAM" id="SignalP"/>
    </source>
</evidence>
<evidence type="ECO:0000313" key="7">
    <source>
        <dbReference type="Proteomes" id="UP000613580"/>
    </source>
</evidence>
<dbReference type="InterPro" id="IPR029058">
    <property type="entry name" value="AB_hydrolase_fold"/>
</dbReference>
<organism evidence="6 7">
    <name type="scientific">Mycena chlorophos</name>
    <name type="common">Agaric fungus</name>
    <name type="synonym">Agaricus chlorophos</name>
    <dbReference type="NCBI Taxonomy" id="658473"/>
    <lineage>
        <taxon>Eukaryota</taxon>
        <taxon>Fungi</taxon>
        <taxon>Dikarya</taxon>
        <taxon>Basidiomycota</taxon>
        <taxon>Agaricomycotina</taxon>
        <taxon>Agaricomycetes</taxon>
        <taxon>Agaricomycetidae</taxon>
        <taxon>Agaricales</taxon>
        <taxon>Marasmiineae</taxon>
        <taxon>Mycenaceae</taxon>
        <taxon>Mycena</taxon>
    </lineage>
</organism>
<dbReference type="SUPFAM" id="SSF53474">
    <property type="entry name" value="alpha/beta-Hydrolases"/>
    <property type="match status" value="1"/>
</dbReference>
<keyword evidence="7" id="KW-1185">Reference proteome</keyword>
<protein>
    <recommendedName>
        <fullName evidence="8">AB hydrolase-1 domain-containing protein</fullName>
    </recommendedName>
</protein>
<gene>
    <name evidence="6" type="ORF">HMN09_00726200</name>
</gene>
<comment type="similarity">
    <text evidence="1">Belongs to the peptidase S33 family.</text>
</comment>
<evidence type="ECO:0000256" key="2">
    <source>
        <dbReference type="ARBA" id="ARBA00022801"/>
    </source>
</evidence>
<dbReference type="PANTHER" id="PTHR43248">
    <property type="entry name" value="2-SUCCINYL-6-HYDROXY-2,4-CYCLOHEXADIENE-1-CARBOXYLATE SYNTHASE"/>
    <property type="match status" value="1"/>
</dbReference>
<name>A0A8H6W4S6_MYCCL</name>
<comment type="caution">
    <text evidence="6">The sequence shown here is derived from an EMBL/GenBank/DDBJ whole genome shotgun (WGS) entry which is preliminary data.</text>
</comment>
<sequence>MSSLLLRSFLLVSAVVAADAFDWDSISSADALSWTACYDAPLECARLSVPLDYTTGASRAESVGNASLALVRFPANVSANEYRGPILFNPGGPGESGVSAIVSLGASFAGIFGAQFDIVGFDPRGVGYSTPGISFFATAAERAALIPNPPAIVYPSLNATPNAVGEGLAGYQLLGLLAEQNDAATGGVLRYMTTDNAARDMLSIARAFGFEKVQYWGVSYGSMLGQTFATLFPENVGRVIIDGVFDADTYYNSDQASAVVDLDKAVQAFFDGCASAGPAACPFTDGNSTSADLSDKFAQLGASIMKAPIPLLTTGSRGIFTYSALRNTFLDALFAPYQGGFSFLAQGLAALASPARNASLLYGEVQAPIFECTNEAEEVFGAGSNLEAYIAIACGDAFPVEPDLDALEAYYRNATQVSSFGDLLANVRLVCAGYNIRRNDTFRGPIGANTSTPILLVGNTIDPATPLAGAQKTSTRFPGSVVLTFDAIGHTSLTAPSACVAEHLRAYMLNGTLPKEGTVCQIDEGVDTELFPAL</sequence>
<keyword evidence="2" id="KW-0378">Hydrolase</keyword>
<evidence type="ECO:0000256" key="1">
    <source>
        <dbReference type="ARBA" id="ARBA00010088"/>
    </source>
</evidence>
<dbReference type="Pfam" id="PF00561">
    <property type="entry name" value="Abhydrolase_1"/>
    <property type="match status" value="1"/>
</dbReference>
<dbReference type="OrthoDB" id="425534at2759"/>
<feature type="domain" description="Peptidase S33 tripeptidyl aminopeptidase-like C-terminal" evidence="5">
    <location>
        <begin position="420"/>
        <end position="520"/>
    </location>
</feature>
<accession>A0A8H6W4S6</accession>
<proteinExistence type="inferred from homology"/>
<keyword evidence="3" id="KW-0732">Signal</keyword>
<feature type="signal peptide" evidence="3">
    <location>
        <begin position="1"/>
        <end position="20"/>
    </location>
</feature>
<dbReference type="EMBL" id="JACAZE010000009">
    <property type="protein sequence ID" value="KAF7305729.1"/>
    <property type="molecule type" value="Genomic_DNA"/>
</dbReference>
<dbReference type="AlphaFoldDB" id="A0A8H6W4S6"/>
<dbReference type="GO" id="GO:0016787">
    <property type="term" value="F:hydrolase activity"/>
    <property type="evidence" value="ECO:0007669"/>
    <property type="project" value="UniProtKB-KW"/>
</dbReference>
<reference evidence="6" key="1">
    <citation type="submission" date="2020-05" db="EMBL/GenBank/DDBJ databases">
        <title>Mycena genomes resolve the evolution of fungal bioluminescence.</title>
        <authorList>
            <person name="Tsai I.J."/>
        </authorList>
    </citation>
    <scope>NUCLEOTIDE SEQUENCE</scope>
    <source>
        <strain evidence="6">110903Hualien_Pintung</strain>
    </source>
</reference>
<dbReference type="Proteomes" id="UP000613580">
    <property type="component" value="Unassembled WGS sequence"/>
</dbReference>
<evidence type="ECO:0000259" key="5">
    <source>
        <dbReference type="Pfam" id="PF08386"/>
    </source>
</evidence>
<feature type="chain" id="PRO_5034256507" description="AB hydrolase-1 domain-containing protein" evidence="3">
    <location>
        <begin position="21"/>
        <end position="534"/>
    </location>
</feature>
<evidence type="ECO:0000313" key="6">
    <source>
        <dbReference type="EMBL" id="KAF7305729.1"/>
    </source>
</evidence>
<dbReference type="InterPro" id="IPR051601">
    <property type="entry name" value="Serine_prot/Carboxylest_S33"/>
</dbReference>
<dbReference type="InterPro" id="IPR000073">
    <property type="entry name" value="AB_hydrolase_1"/>
</dbReference>